<sequence>MKKIMEPFGKRLKELREREHKTQVDMAKILQCTDRHYQRMEYGYVNVPSLTLIFLADYFGVTTDYLLGREEKHHDGD</sequence>
<gene>
    <name evidence="3" type="ORF">K8V01_08400</name>
</gene>
<protein>
    <submittedName>
        <fullName evidence="3">Helix-turn-helix domain-containing protein</fullName>
    </submittedName>
</protein>
<dbReference type="SUPFAM" id="SSF47413">
    <property type="entry name" value="lambda repressor-like DNA-binding domains"/>
    <property type="match status" value="1"/>
</dbReference>
<feature type="domain" description="HTH cro/C1-type" evidence="2">
    <location>
        <begin position="12"/>
        <end position="66"/>
    </location>
</feature>
<evidence type="ECO:0000256" key="1">
    <source>
        <dbReference type="ARBA" id="ARBA00023125"/>
    </source>
</evidence>
<dbReference type="CDD" id="cd00093">
    <property type="entry name" value="HTH_XRE"/>
    <property type="match status" value="1"/>
</dbReference>
<dbReference type="GO" id="GO:0003677">
    <property type="term" value="F:DNA binding"/>
    <property type="evidence" value="ECO:0007669"/>
    <property type="project" value="UniProtKB-KW"/>
</dbReference>
<proteinExistence type="predicted"/>
<organism evidence="3 4">
    <name type="scientific">Pseudoflavonifractor capillosus</name>
    <dbReference type="NCBI Taxonomy" id="106588"/>
    <lineage>
        <taxon>Bacteria</taxon>
        <taxon>Bacillati</taxon>
        <taxon>Bacillota</taxon>
        <taxon>Clostridia</taxon>
        <taxon>Eubacteriales</taxon>
        <taxon>Oscillospiraceae</taxon>
        <taxon>Pseudoflavonifractor</taxon>
    </lineage>
</organism>
<dbReference type="SMART" id="SM00530">
    <property type="entry name" value="HTH_XRE"/>
    <property type="match status" value="1"/>
</dbReference>
<dbReference type="InterPro" id="IPR010982">
    <property type="entry name" value="Lambda_DNA-bd_dom_sf"/>
</dbReference>
<reference evidence="3" key="1">
    <citation type="journal article" date="2021" name="PeerJ">
        <title>Extensive microbial diversity within the chicken gut microbiome revealed by metagenomics and culture.</title>
        <authorList>
            <person name="Gilroy R."/>
            <person name="Ravi A."/>
            <person name="Getino M."/>
            <person name="Pursley I."/>
            <person name="Horton D.L."/>
            <person name="Alikhan N.F."/>
            <person name="Baker D."/>
            <person name="Gharbi K."/>
            <person name="Hall N."/>
            <person name="Watson M."/>
            <person name="Adriaenssens E.M."/>
            <person name="Foster-Nyarko E."/>
            <person name="Jarju S."/>
            <person name="Secka A."/>
            <person name="Antonio M."/>
            <person name="Oren A."/>
            <person name="Chaudhuri R.R."/>
            <person name="La Ragione R."/>
            <person name="Hildebrand F."/>
            <person name="Pallen M.J."/>
        </authorList>
    </citation>
    <scope>NUCLEOTIDE SEQUENCE</scope>
    <source>
        <strain evidence="3">CHK179-5677</strain>
    </source>
</reference>
<dbReference type="Gene3D" id="1.10.260.40">
    <property type="entry name" value="lambda repressor-like DNA-binding domains"/>
    <property type="match status" value="1"/>
</dbReference>
<dbReference type="InterPro" id="IPR001387">
    <property type="entry name" value="Cro/C1-type_HTH"/>
</dbReference>
<comment type="caution">
    <text evidence="3">The sequence shown here is derived from an EMBL/GenBank/DDBJ whole genome shotgun (WGS) entry which is preliminary data.</text>
</comment>
<accession>A0A921MMT3</accession>
<dbReference type="Proteomes" id="UP000760668">
    <property type="component" value="Unassembled WGS sequence"/>
</dbReference>
<evidence type="ECO:0000313" key="4">
    <source>
        <dbReference type="Proteomes" id="UP000760668"/>
    </source>
</evidence>
<dbReference type="EMBL" id="DYUC01000083">
    <property type="protein sequence ID" value="HJG87025.1"/>
    <property type="molecule type" value="Genomic_DNA"/>
</dbReference>
<dbReference type="PANTHER" id="PTHR46558">
    <property type="entry name" value="TRACRIPTIONAL REGULATORY PROTEIN-RELATED-RELATED"/>
    <property type="match status" value="1"/>
</dbReference>
<keyword evidence="1" id="KW-0238">DNA-binding</keyword>
<dbReference type="PROSITE" id="PS50943">
    <property type="entry name" value="HTH_CROC1"/>
    <property type="match status" value="1"/>
</dbReference>
<dbReference type="PANTHER" id="PTHR46558:SF14">
    <property type="entry name" value="HTH-TYPE TRANSCRIPTIONAL REGULATOR ANSR"/>
    <property type="match status" value="1"/>
</dbReference>
<dbReference type="AlphaFoldDB" id="A0A921MMT3"/>
<dbReference type="Pfam" id="PF01381">
    <property type="entry name" value="HTH_3"/>
    <property type="match status" value="1"/>
</dbReference>
<dbReference type="RefSeq" id="WP_295369083.1">
    <property type="nucleotide sequence ID" value="NZ_DYUC01000083.1"/>
</dbReference>
<evidence type="ECO:0000313" key="3">
    <source>
        <dbReference type="EMBL" id="HJG87025.1"/>
    </source>
</evidence>
<name>A0A921MMT3_9FIRM</name>
<reference evidence="3" key="2">
    <citation type="submission" date="2021-09" db="EMBL/GenBank/DDBJ databases">
        <authorList>
            <person name="Gilroy R."/>
        </authorList>
    </citation>
    <scope>NUCLEOTIDE SEQUENCE</scope>
    <source>
        <strain evidence="3">CHK179-5677</strain>
    </source>
</reference>
<evidence type="ECO:0000259" key="2">
    <source>
        <dbReference type="PROSITE" id="PS50943"/>
    </source>
</evidence>